<name>A0A8K0CIN7_IGNLU</name>
<evidence type="ECO:0000313" key="2">
    <source>
        <dbReference type="Proteomes" id="UP000801492"/>
    </source>
</evidence>
<dbReference type="Pfam" id="PF06477">
    <property type="entry name" value="DUF1091"/>
    <property type="match status" value="1"/>
</dbReference>
<proteinExistence type="predicted"/>
<dbReference type="OrthoDB" id="7925769at2759"/>
<gene>
    <name evidence="1" type="ORF">ILUMI_18091</name>
</gene>
<dbReference type="Proteomes" id="UP000801492">
    <property type="component" value="Unassembled WGS sequence"/>
</dbReference>
<dbReference type="InterPro" id="IPR010512">
    <property type="entry name" value="DUF1091"/>
</dbReference>
<accession>A0A8K0CIN7</accession>
<protein>
    <submittedName>
        <fullName evidence="1">Uncharacterized protein</fullName>
    </submittedName>
</protein>
<dbReference type="EMBL" id="VTPC01080090">
    <property type="protein sequence ID" value="KAF2888083.1"/>
    <property type="molecule type" value="Genomic_DNA"/>
</dbReference>
<keyword evidence="2" id="KW-1185">Reference proteome</keyword>
<organism evidence="1 2">
    <name type="scientific">Ignelater luminosus</name>
    <name type="common">Cucubano</name>
    <name type="synonym">Pyrophorus luminosus</name>
    <dbReference type="NCBI Taxonomy" id="2038154"/>
    <lineage>
        <taxon>Eukaryota</taxon>
        <taxon>Metazoa</taxon>
        <taxon>Ecdysozoa</taxon>
        <taxon>Arthropoda</taxon>
        <taxon>Hexapoda</taxon>
        <taxon>Insecta</taxon>
        <taxon>Pterygota</taxon>
        <taxon>Neoptera</taxon>
        <taxon>Endopterygota</taxon>
        <taxon>Coleoptera</taxon>
        <taxon>Polyphaga</taxon>
        <taxon>Elateriformia</taxon>
        <taxon>Elateroidea</taxon>
        <taxon>Elateridae</taxon>
        <taxon>Agrypninae</taxon>
        <taxon>Pyrophorini</taxon>
        <taxon>Ignelater</taxon>
    </lineage>
</organism>
<evidence type="ECO:0000313" key="1">
    <source>
        <dbReference type="EMBL" id="KAF2888083.1"/>
    </source>
</evidence>
<reference evidence="1" key="1">
    <citation type="submission" date="2019-08" db="EMBL/GenBank/DDBJ databases">
        <title>The genome of the North American firefly Photinus pyralis.</title>
        <authorList>
            <consortium name="Photinus pyralis genome working group"/>
            <person name="Fallon T.R."/>
            <person name="Sander Lower S.E."/>
            <person name="Weng J.-K."/>
        </authorList>
    </citation>
    <scope>NUCLEOTIDE SEQUENCE</scope>
    <source>
        <strain evidence="1">TRF0915ILg1</strain>
        <tissue evidence="1">Whole body</tissue>
    </source>
</reference>
<feature type="non-terminal residue" evidence="1">
    <location>
        <position position="1"/>
    </location>
</feature>
<comment type="caution">
    <text evidence="1">The sequence shown here is derived from an EMBL/GenBank/DDBJ whole genome shotgun (WGS) entry which is preliminary data.</text>
</comment>
<dbReference type="AlphaFoldDB" id="A0A8K0CIN7"/>
<sequence>IIVQAYKFASNEYRLFPLRFQFNFCDLFIKDIGGVGSAKCKNFVGCPSQKGKEYHICNFGPDASKLPPFIPNGRYMLELQGMYGTNEIWLAKVYGEVVRPIWKKDAIC</sequence>